<evidence type="ECO:0000259" key="3">
    <source>
        <dbReference type="PROSITE" id="PS50893"/>
    </source>
</evidence>
<keyword evidence="2 5" id="KW-0067">ATP-binding</keyword>
<dbReference type="PROSITE" id="PS00211">
    <property type="entry name" value="ABC_TRANSPORTER_1"/>
    <property type="match status" value="1"/>
</dbReference>
<feature type="domain" description="ABC transporter" evidence="3">
    <location>
        <begin position="9"/>
        <end position="239"/>
    </location>
</feature>
<evidence type="ECO:0000313" key="7">
    <source>
        <dbReference type="Proteomes" id="UP001108123"/>
    </source>
</evidence>
<dbReference type="CDD" id="cd03230">
    <property type="entry name" value="ABC_DR_subfamily_A"/>
    <property type="match status" value="1"/>
</dbReference>
<evidence type="ECO:0000313" key="6">
    <source>
        <dbReference type="Proteomes" id="UP000462760"/>
    </source>
</evidence>
<name>A0A844FGR3_9FIRM</name>
<evidence type="ECO:0000256" key="2">
    <source>
        <dbReference type="ARBA" id="ARBA00022840"/>
    </source>
</evidence>
<gene>
    <name evidence="5" type="ORF">FYJ27_05710</name>
    <name evidence="4" type="ORF">L0P62_04760</name>
</gene>
<reference evidence="4" key="2">
    <citation type="submission" date="2022-01" db="EMBL/GenBank/DDBJ databases">
        <title>Collection of gut derived symbiotic bacterial strains cultured from healthy donors.</title>
        <authorList>
            <person name="Lin H."/>
            <person name="Kohout C."/>
            <person name="Waligurski E."/>
            <person name="Pamer E.G."/>
        </authorList>
    </citation>
    <scope>NUCLEOTIDE SEQUENCE</scope>
    <source>
        <strain evidence="4">MSK.14.39</strain>
    </source>
</reference>
<dbReference type="Proteomes" id="UP001108123">
    <property type="component" value="Unassembled WGS sequence"/>
</dbReference>
<comment type="caution">
    <text evidence="5">The sequence shown here is derived from an EMBL/GenBank/DDBJ whole genome shotgun (WGS) entry which is preliminary data.</text>
</comment>
<keyword evidence="1" id="KW-0547">Nucleotide-binding</keyword>
<dbReference type="OrthoDB" id="9775135at2"/>
<dbReference type="Proteomes" id="UP000462760">
    <property type="component" value="Unassembled WGS sequence"/>
</dbReference>
<dbReference type="SUPFAM" id="SSF52540">
    <property type="entry name" value="P-loop containing nucleoside triphosphate hydrolases"/>
    <property type="match status" value="1"/>
</dbReference>
<dbReference type="PANTHER" id="PTHR43613">
    <property type="entry name" value="ABC TRANSPORTER, ATP-BINDING PROTEIN"/>
    <property type="match status" value="1"/>
</dbReference>
<dbReference type="PROSITE" id="PS50893">
    <property type="entry name" value="ABC_TRANSPORTER_2"/>
    <property type="match status" value="1"/>
</dbReference>
<keyword evidence="7" id="KW-1185">Reference proteome</keyword>
<dbReference type="InterPro" id="IPR027417">
    <property type="entry name" value="P-loop_NTPase"/>
</dbReference>
<dbReference type="InterPro" id="IPR003439">
    <property type="entry name" value="ABC_transporter-like_ATP-bd"/>
</dbReference>
<dbReference type="Pfam" id="PF00005">
    <property type="entry name" value="ABC_tran"/>
    <property type="match status" value="1"/>
</dbReference>
<proteinExistence type="predicted"/>
<dbReference type="GO" id="GO:0016887">
    <property type="term" value="F:ATP hydrolysis activity"/>
    <property type="evidence" value="ECO:0007669"/>
    <property type="project" value="InterPro"/>
</dbReference>
<sequence>MNQNDEPIITIRGLEKSFGTKEVLKGINLDVEKGQIIGYIGPNGAGKSTTVKIMLGLINEYVGEIKIFGQDISNGNVEYKKKIGYVPEVAEIYDNLTGREYLTFIGELYGLDYDAADEKAKKLMELFNLEKVYDSRISSYSKGMRQKAVIISSLLNNPDILFLDEPLSGMDANSVMVFKEVLAELASQGKTIFYSSHIMEIVEKISNRIILINDGKIVADGSFDKLKEKSMEGSLEGIFNELTGFKEHREIAEEIVSIVQGV</sequence>
<dbReference type="GO" id="GO:0005524">
    <property type="term" value="F:ATP binding"/>
    <property type="evidence" value="ECO:0007669"/>
    <property type="project" value="UniProtKB-KW"/>
</dbReference>
<dbReference type="RefSeq" id="WP_154483906.1">
    <property type="nucleotide sequence ID" value="NZ_JAHLOA010000007.1"/>
</dbReference>
<organism evidence="5 6">
    <name type="scientific">Anaerosalibacter bizertensis</name>
    <dbReference type="NCBI Taxonomy" id="932217"/>
    <lineage>
        <taxon>Bacteria</taxon>
        <taxon>Bacillati</taxon>
        <taxon>Bacillota</taxon>
        <taxon>Tissierellia</taxon>
        <taxon>Tissierellales</taxon>
        <taxon>Sporanaerobacteraceae</taxon>
        <taxon>Anaerosalibacter</taxon>
    </lineage>
</organism>
<evidence type="ECO:0000313" key="5">
    <source>
        <dbReference type="EMBL" id="MSS43227.1"/>
    </source>
</evidence>
<protein>
    <submittedName>
        <fullName evidence="5">ABC transporter ATP-binding protein</fullName>
    </submittedName>
</protein>
<accession>A0A844FGR3</accession>
<dbReference type="Gene3D" id="3.40.50.300">
    <property type="entry name" value="P-loop containing nucleotide triphosphate hydrolases"/>
    <property type="match status" value="1"/>
</dbReference>
<dbReference type="PANTHER" id="PTHR43613:SF1">
    <property type="entry name" value="ABC TRANSPORTER, ATP-BINDING PROTEIN"/>
    <property type="match status" value="1"/>
</dbReference>
<evidence type="ECO:0000313" key="4">
    <source>
        <dbReference type="EMBL" id="MCG4564757.1"/>
    </source>
</evidence>
<dbReference type="EMBL" id="JAKNID010000011">
    <property type="protein sequence ID" value="MCG4564757.1"/>
    <property type="molecule type" value="Genomic_DNA"/>
</dbReference>
<dbReference type="InterPro" id="IPR017871">
    <property type="entry name" value="ABC_transporter-like_CS"/>
</dbReference>
<dbReference type="SMART" id="SM00382">
    <property type="entry name" value="AAA"/>
    <property type="match status" value="1"/>
</dbReference>
<dbReference type="AlphaFoldDB" id="A0A844FGR3"/>
<reference evidence="5 6" key="1">
    <citation type="submission" date="2019-08" db="EMBL/GenBank/DDBJ databases">
        <title>In-depth cultivation of the pig gut microbiome towards novel bacterial diversity and tailored functional studies.</title>
        <authorList>
            <person name="Wylensek D."/>
            <person name="Hitch T.C.A."/>
            <person name="Clavel T."/>
        </authorList>
    </citation>
    <scope>NUCLEOTIDE SEQUENCE [LARGE SCALE GENOMIC DNA]</scope>
    <source>
        <strain evidence="5 6">Med78-601-WT-4W-RMD-3</strain>
    </source>
</reference>
<evidence type="ECO:0000256" key="1">
    <source>
        <dbReference type="ARBA" id="ARBA00022741"/>
    </source>
</evidence>
<dbReference type="InterPro" id="IPR003593">
    <property type="entry name" value="AAA+_ATPase"/>
</dbReference>
<dbReference type="EMBL" id="VULR01000006">
    <property type="protein sequence ID" value="MSS43227.1"/>
    <property type="molecule type" value="Genomic_DNA"/>
</dbReference>